<dbReference type="EMBL" id="DTBX01000118">
    <property type="protein sequence ID" value="HGQ55485.1"/>
    <property type="molecule type" value="Genomic_DNA"/>
</dbReference>
<dbReference type="InterPro" id="IPR017896">
    <property type="entry name" value="4Fe4S_Fe-S-bd"/>
</dbReference>
<evidence type="ECO:0000259" key="4">
    <source>
        <dbReference type="PROSITE" id="PS51379"/>
    </source>
</evidence>
<protein>
    <submittedName>
        <fullName evidence="5">4Fe-4S dicluster domain-containing protein</fullName>
    </submittedName>
</protein>
<gene>
    <name evidence="5" type="ORF">ENU28_03345</name>
</gene>
<feature type="domain" description="4Fe-4S ferredoxin-type" evidence="4">
    <location>
        <begin position="15"/>
        <end position="44"/>
    </location>
</feature>
<organism evidence="5">
    <name type="scientific">candidate division WOR-3 bacterium</name>
    <dbReference type="NCBI Taxonomy" id="2052148"/>
    <lineage>
        <taxon>Bacteria</taxon>
        <taxon>Bacteria division WOR-3</taxon>
    </lineage>
</organism>
<dbReference type="PROSITE" id="PS00198">
    <property type="entry name" value="4FE4S_FER_1"/>
    <property type="match status" value="1"/>
</dbReference>
<accession>A0A7V4CI62</accession>
<sequence>MINKMEKSAKTKKRFTIIIECPERIPCNPCVDVCPKKAITIKDSLINIPKVDYNKCIGCLLCIPKCPGLAIFGINHDYNKKEVLLSIPYEFLPRPKEGTKVWGLDRNGKRICKVTVERVIENPKFNHCAIIQIRVKKKYSDKIRMIKV</sequence>
<dbReference type="InterPro" id="IPR017900">
    <property type="entry name" value="4Fe4S_Fe_S_CS"/>
</dbReference>
<dbReference type="SUPFAM" id="SSF54862">
    <property type="entry name" value="4Fe-4S ferredoxins"/>
    <property type="match status" value="1"/>
</dbReference>
<evidence type="ECO:0000313" key="5">
    <source>
        <dbReference type="EMBL" id="HGQ55485.1"/>
    </source>
</evidence>
<dbReference type="GO" id="GO:0051536">
    <property type="term" value="F:iron-sulfur cluster binding"/>
    <property type="evidence" value="ECO:0007669"/>
    <property type="project" value="UniProtKB-KW"/>
</dbReference>
<dbReference type="PROSITE" id="PS51379">
    <property type="entry name" value="4FE4S_FER_2"/>
    <property type="match status" value="2"/>
</dbReference>
<keyword evidence="2" id="KW-0408">Iron</keyword>
<dbReference type="GO" id="GO:0046872">
    <property type="term" value="F:metal ion binding"/>
    <property type="evidence" value="ECO:0007669"/>
    <property type="project" value="UniProtKB-KW"/>
</dbReference>
<feature type="domain" description="4Fe-4S ferredoxin-type" evidence="4">
    <location>
        <begin position="47"/>
        <end position="77"/>
    </location>
</feature>
<dbReference type="Pfam" id="PF12838">
    <property type="entry name" value="Fer4_7"/>
    <property type="match status" value="1"/>
</dbReference>
<reference evidence="5" key="1">
    <citation type="journal article" date="2020" name="mSystems">
        <title>Genome- and Community-Level Interaction Insights into Carbon Utilization and Element Cycling Functions of Hydrothermarchaeota in Hydrothermal Sediment.</title>
        <authorList>
            <person name="Zhou Z."/>
            <person name="Liu Y."/>
            <person name="Xu W."/>
            <person name="Pan J."/>
            <person name="Luo Z.H."/>
            <person name="Li M."/>
        </authorList>
    </citation>
    <scope>NUCLEOTIDE SEQUENCE [LARGE SCALE GENOMIC DNA]</scope>
    <source>
        <strain evidence="5">SpSt-655</strain>
    </source>
</reference>
<comment type="caution">
    <text evidence="5">The sequence shown here is derived from an EMBL/GenBank/DDBJ whole genome shotgun (WGS) entry which is preliminary data.</text>
</comment>
<keyword evidence="1" id="KW-0479">Metal-binding</keyword>
<evidence type="ECO:0000256" key="1">
    <source>
        <dbReference type="ARBA" id="ARBA00022723"/>
    </source>
</evidence>
<name>A0A7V4CI62_UNCW3</name>
<evidence type="ECO:0000256" key="3">
    <source>
        <dbReference type="ARBA" id="ARBA00023014"/>
    </source>
</evidence>
<evidence type="ECO:0000256" key="2">
    <source>
        <dbReference type="ARBA" id="ARBA00023004"/>
    </source>
</evidence>
<dbReference type="Gene3D" id="3.30.70.20">
    <property type="match status" value="1"/>
</dbReference>
<proteinExistence type="predicted"/>
<dbReference type="AlphaFoldDB" id="A0A7V4CI62"/>
<keyword evidence="3" id="KW-0411">Iron-sulfur</keyword>